<reference evidence="16 17" key="1">
    <citation type="journal article" date="2011" name="Stand. Genomic Sci.">
        <title>Non-contiguous finished genome sequence and contextual data of the filamentous soil bacterium Ktedonobacter racemifer type strain (SOSP1-21).</title>
        <authorList>
            <person name="Chang Y.J."/>
            <person name="Land M."/>
            <person name="Hauser L."/>
            <person name="Chertkov O."/>
            <person name="Del Rio T.G."/>
            <person name="Nolan M."/>
            <person name="Copeland A."/>
            <person name="Tice H."/>
            <person name="Cheng J.F."/>
            <person name="Lucas S."/>
            <person name="Han C."/>
            <person name="Goodwin L."/>
            <person name="Pitluck S."/>
            <person name="Ivanova N."/>
            <person name="Ovchinikova G."/>
            <person name="Pati A."/>
            <person name="Chen A."/>
            <person name="Palaniappan K."/>
            <person name="Mavromatis K."/>
            <person name="Liolios K."/>
            <person name="Brettin T."/>
            <person name="Fiebig A."/>
            <person name="Rohde M."/>
            <person name="Abt B."/>
            <person name="Goker M."/>
            <person name="Detter J.C."/>
            <person name="Woyke T."/>
            <person name="Bristow J."/>
            <person name="Eisen J.A."/>
            <person name="Markowitz V."/>
            <person name="Hugenholtz P."/>
            <person name="Kyrpides N.C."/>
            <person name="Klenk H.P."/>
            <person name="Lapidus A."/>
        </authorList>
    </citation>
    <scope>NUCLEOTIDE SEQUENCE [LARGE SCALE GENOMIC DNA]</scope>
    <source>
        <strain evidence="17">DSM 44963</strain>
    </source>
</reference>
<feature type="binding site" evidence="15">
    <location>
        <position position="79"/>
    </location>
    <ligand>
        <name>Na(+)</name>
        <dbReference type="ChEBI" id="CHEBI:29101"/>
        <note>structural</note>
    </ligand>
</feature>
<keyword evidence="3 15" id="KW-1003">Cell membrane</keyword>
<keyword evidence="7 15" id="KW-1133">Transmembrane helix</keyword>
<organism evidence="16 17">
    <name type="scientific">Ktedonobacter racemifer DSM 44963</name>
    <dbReference type="NCBI Taxonomy" id="485913"/>
    <lineage>
        <taxon>Bacteria</taxon>
        <taxon>Bacillati</taxon>
        <taxon>Chloroflexota</taxon>
        <taxon>Ktedonobacteria</taxon>
        <taxon>Ktedonobacterales</taxon>
        <taxon>Ktedonobacteraceae</taxon>
        <taxon>Ktedonobacter</taxon>
    </lineage>
</organism>
<protein>
    <recommendedName>
        <fullName evidence="15">Fluoride-specific ion channel FluC</fullName>
    </recommendedName>
</protein>
<evidence type="ECO:0000256" key="7">
    <source>
        <dbReference type="ARBA" id="ARBA00022989"/>
    </source>
</evidence>
<proteinExistence type="inferred from homology"/>
<evidence type="ECO:0000256" key="12">
    <source>
        <dbReference type="ARBA" id="ARBA00035120"/>
    </source>
</evidence>
<evidence type="ECO:0000256" key="15">
    <source>
        <dbReference type="HAMAP-Rule" id="MF_00454"/>
    </source>
</evidence>
<dbReference type="AlphaFoldDB" id="D6TIQ2"/>
<gene>
    <name evidence="15" type="primary">fluC</name>
    <name evidence="15" type="synonym">crcB</name>
    <name evidence="16" type="ORF">Krac_10858</name>
</gene>
<dbReference type="eggNOG" id="COG0239">
    <property type="taxonomic scope" value="Bacteria"/>
</dbReference>
<dbReference type="FunCoup" id="D6TIQ2">
    <property type="interactions" value="309"/>
</dbReference>
<evidence type="ECO:0000256" key="10">
    <source>
        <dbReference type="ARBA" id="ARBA00023136"/>
    </source>
</evidence>
<name>D6TIQ2_KTERA</name>
<evidence type="ECO:0000256" key="3">
    <source>
        <dbReference type="ARBA" id="ARBA00022475"/>
    </source>
</evidence>
<feature type="transmembrane region" description="Helical" evidence="15">
    <location>
        <begin position="38"/>
        <end position="60"/>
    </location>
</feature>
<comment type="function">
    <text evidence="14 15">Fluoride-specific ion channel. Important for reducing fluoride concentration in the cell, thus reducing its toxicity.</text>
</comment>
<evidence type="ECO:0000256" key="4">
    <source>
        <dbReference type="ARBA" id="ARBA00022519"/>
    </source>
</evidence>
<evidence type="ECO:0000256" key="5">
    <source>
        <dbReference type="ARBA" id="ARBA00022692"/>
    </source>
</evidence>
<feature type="transmembrane region" description="Helical" evidence="15">
    <location>
        <begin position="103"/>
        <end position="128"/>
    </location>
</feature>
<evidence type="ECO:0000313" key="16">
    <source>
        <dbReference type="EMBL" id="EFH89309.1"/>
    </source>
</evidence>
<feature type="binding site" evidence="15">
    <location>
        <position position="82"/>
    </location>
    <ligand>
        <name>Na(+)</name>
        <dbReference type="ChEBI" id="CHEBI:29101"/>
        <note>structural</note>
    </ligand>
</feature>
<dbReference type="EMBL" id="ADVG01000001">
    <property type="protein sequence ID" value="EFH89309.1"/>
    <property type="molecule type" value="Genomic_DNA"/>
</dbReference>
<keyword evidence="11 15" id="KW-0407">Ion channel</keyword>
<keyword evidence="8 15" id="KW-0915">Sodium</keyword>
<comment type="catalytic activity">
    <reaction evidence="13">
        <text>fluoride(in) = fluoride(out)</text>
        <dbReference type="Rhea" id="RHEA:76159"/>
        <dbReference type="ChEBI" id="CHEBI:17051"/>
    </reaction>
    <physiologicalReaction direction="left-to-right" evidence="13">
        <dbReference type="Rhea" id="RHEA:76160"/>
    </physiologicalReaction>
</comment>
<dbReference type="OrthoDB" id="9815830at2"/>
<comment type="activity regulation">
    <text evidence="15">Na(+) is not transported, but it plays an essential structural role and its presence is essential for fluoride channel function.</text>
</comment>
<evidence type="ECO:0000256" key="13">
    <source>
        <dbReference type="ARBA" id="ARBA00035585"/>
    </source>
</evidence>
<evidence type="ECO:0000256" key="6">
    <source>
        <dbReference type="ARBA" id="ARBA00022723"/>
    </source>
</evidence>
<dbReference type="NCBIfam" id="TIGR00494">
    <property type="entry name" value="crcB"/>
    <property type="match status" value="1"/>
</dbReference>
<keyword evidence="5 15" id="KW-0812">Transmembrane</keyword>
<sequence length="129" mass="13577">MTWTALALLGGISLAGALGAVTRYLLGNLVTTWLPTRFPLGTFCINLSGAFLISFIFALVSHKALSTSLQAMLATGFLGGYTTFSTLNWETLLLLRRGESIRALCYLGGTYLLGLGMAALGLGIGGWLA</sequence>
<dbReference type="GO" id="GO:0140114">
    <property type="term" value="P:cellular detoxification of fluoride"/>
    <property type="evidence" value="ECO:0007669"/>
    <property type="project" value="UniProtKB-UniRule"/>
</dbReference>
<keyword evidence="9 15" id="KW-0406">Ion transport</keyword>
<dbReference type="Proteomes" id="UP000004508">
    <property type="component" value="Unassembled WGS sequence"/>
</dbReference>
<dbReference type="GO" id="GO:0046872">
    <property type="term" value="F:metal ion binding"/>
    <property type="evidence" value="ECO:0007669"/>
    <property type="project" value="UniProtKB-KW"/>
</dbReference>
<evidence type="ECO:0000256" key="9">
    <source>
        <dbReference type="ARBA" id="ARBA00023065"/>
    </source>
</evidence>
<dbReference type="HAMAP" id="MF_00454">
    <property type="entry name" value="FluC"/>
    <property type="match status" value="1"/>
</dbReference>
<evidence type="ECO:0000256" key="14">
    <source>
        <dbReference type="ARBA" id="ARBA00049940"/>
    </source>
</evidence>
<dbReference type="GO" id="GO:0062054">
    <property type="term" value="F:fluoride channel activity"/>
    <property type="evidence" value="ECO:0007669"/>
    <property type="project" value="UniProtKB-UniRule"/>
</dbReference>
<dbReference type="PANTHER" id="PTHR28259">
    <property type="entry name" value="FLUORIDE EXPORT PROTEIN 1-RELATED"/>
    <property type="match status" value="1"/>
</dbReference>
<comment type="caution">
    <text evidence="15">Lacks conserved residue(s) required for the propagation of feature annotation.</text>
</comment>
<comment type="caution">
    <text evidence="16">The sequence shown here is derived from an EMBL/GenBank/DDBJ whole genome shotgun (WGS) entry which is preliminary data.</text>
</comment>
<dbReference type="PANTHER" id="PTHR28259:SF18">
    <property type="entry name" value="FLUORIDE-SPECIFIC ION CHANNEL FLUC"/>
    <property type="match status" value="1"/>
</dbReference>
<evidence type="ECO:0000256" key="11">
    <source>
        <dbReference type="ARBA" id="ARBA00023303"/>
    </source>
</evidence>
<evidence type="ECO:0000256" key="8">
    <source>
        <dbReference type="ARBA" id="ARBA00023053"/>
    </source>
</evidence>
<evidence type="ECO:0000256" key="1">
    <source>
        <dbReference type="ARBA" id="ARBA00004651"/>
    </source>
</evidence>
<comment type="subcellular location">
    <subcellularLocation>
        <location evidence="1 15">Cell membrane</location>
        <topology evidence="1 15">Multi-pass membrane protein</topology>
    </subcellularLocation>
</comment>
<dbReference type="RefSeq" id="WP_007905832.1">
    <property type="nucleotide sequence ID" value="NZ_ADVG01000001.1"/>
</dbReference>
<keyword evidence="17" id="KW-1185">Reference proteome</keyword>
<dbReference type="GO" id="GO:0005886">
    <property type="term" value="C:plasma membrane"/>
    <property type="evidence" value="ECO:0007669"/>
    <property type="project" value="UniProtKB-SubCell"/>
</dbReference>
<accession>D6TIQ2</accession>
<keyword evidence="4" id="KW-0997">Cell inner membrane</keyword>
<dbReference type="InterPro" id="IPR003691">
    <property type="entry name" value="FluC"/>
</dbReference>
<evidence type="ECO:0000313" key="17">
    <source>
        <dbReference type="Proteomes" id="UP000004508"/>
    </source>
</evidence>
<evidence type="ECO:0000256" key="2">
    <source>
        <dbReference type="ARBA" id="ARBA00022448"/>
    </source>
</evidence>
<comment type="similarity">
    <text evidence="12 15">Belongs to the fluoride channel Fluc/FEX (TC 1.A.43) family.</text>
</comment>
<dbReference type="Pfam" id="PF02537">
    <property type="entry name" value="CRCB"/>
    <property type="match status" value="1"/>
</dbReference>
<dbReference type="InParanoid" id="D6TIQ2"/>
<keyword evidence="10 15" id="KW-0472">Membrane</keyword>
<keyword evidence="2 15" id="KW-0813">Transport</keyword>
<keyword evidence="6 15" id="KW-0479">Metal-binding</keyword>